<accession>A0A1D3TF66</accession>
<dbReference type="RefSeq" id="XP_028864550.1">
    <property type="nucleotide sequence ID" value="XM_029008240.1"/>
</dbReference>
<feature type="compositionally biased region" description="Polar residues" evidence="1">
    <location>
        <begin position="2053"/>
        <end position="2067"/>
    </location>
</feature>
<proteinExistence type="predicted"/>
<feature type="transmembrane region" description="Helical" evidence="2">
    <location>
        <begin position="71"/>
        <end position="93"/>
    </location>
</feature>
<keyword evidence="2" id="KW-0812">Transmembrane</keyword>
<evidence type="ECO:0000313" key="3">
    <source>
        <dbReference type="EMBL" id="SCP03597.1"/>
    </source>
</evidence>
<dbReference type="PANTHER" id="PTHR16189">
    <property type="entry name" value="TRANSMEMBRANE PROTEIN 104-RELATED"/>
    <property type="match status" value="1"/>
</dbReference>
<feature type="transmembrane region" description="Helical" evidence="2">
    <location>
        <begin position="230"/>
        <end position="252"/>
    </location>
</feature>
<dbReference type="Proteomes" id="UP000219813">
    <property type="component" value="Chromosome 14"/>
</dbReference>
<feature type="transmembrane region" description="Helical" evidence="2">
    <location>
        <begin position="2196"/>
        <end position="2216"/>
    </location>
</feature>
<feature type="transmembrane region" description="Helical" evidence="2">
    <location>
        <begin position="149"/>
        <end position="167"/>
    </location>
</feature>
<keyword evidence="4" id="KW-1185">Reference proteome</keyword>
<feature type="transmembrane region" description="Helical" evidence="2">
    <location>
        <begin position="663"/>
        <end position="684"/>
    </location>
</feature>
<dbReference type="OrthoDB" id="294541at2759"/>
<dbReference type="GeneID" id="39871968"/>
<feature type="transmembrane region" description="Helical" evidence="2">
    <location>
        <begin position="198"/>
        <end position="218"/>
    </location>
</feature>
<feature type="region of interest" description="Disordered" evidence="1">
    <location>
        <begin position="1834"/>
        <end position="1857"/>
    </location>
</feature>
<evidence type="ECO:0000256" key="1">
    <source>
        <dbReference type="SAM" id="MobiDB-lite"/>
    </source>
</evidence>
<feature type="transmembrane region" description="Helical" evidence="2">
    <location>
        <begin position="37"/>
        <end position="59"/>
    </location>
</feature>
<feature type="region of interest" description="Disordered" evidence="1">
    <location>
        <begin position="434"/>
        <end position="512"/>
    </location>
</feature>
<feature type="transmembrane region" description="Helical" evidence="2">
    <location>
        <begin position="602"/>
        <end position="623"/>
    </location>
</feature>
<dbReference type="KEGG" id="pmal:PMUG01_14065700"/>
<organism evidence="3 4">
    <name type="scientific">Plasmodium malariae</name>
    <dbReference type="NCBI Taxonomy" id="5858"/>
    <lineage>
        <taxon>Eukaryota</taxon>
        <taxon>Sar</taxon>
        <taxon>Alveolata</taxon>
        <taxon>Apicomplexa</taxon>
        <taxon>Aconoidasida</taxon>
        <taxon>Haemosporida</taxon>
        <taxon>Plasmodiidae</taxon>
        <taxon>Plasmodium</taxon>
        <taxon>Plasmodium (Plasmodium)</taxon>
    </lineage>
</organism>
<dbReference type="VEuPathDB" id="PlasmoDB:PmUG01_14065700"/>
<dbReference type="OMA" id="DHLCSIF"/>
<keyword evidence="2" id="KW-1133">Transmembrane helix</keyword>
<reference evidence="3 4" key="1">
    <citation type="submission" date="2016-06" db="EMBL/GenBank/DDBJ databases">
        <authorList>
            <consortium name="Pathogen Informatics"/>
        </authorList>
    </citation>
    <scope>NUCLEOTIDE SEQUENCE [LARGE SCALE GENOMIC DNA]</scope>
</reference>
<keyword evidence="2" id="KW-0472">Membrane</keyword>
<dbReference type="PANTHER" id="PTHR16189:SF3">
    <property type="entry name" value="AMINO ACID TRANSPORTER TRANSMEMBRANE DOMAIN-CONTAINING PROTEIN"/>
    <property type="match status" value="1"/>
</dbReference>
<evidence type="ECO:0000256" key="2">
    <source>
        <dbReference type="SAM" id="Phobius"/>
    </source>
</evidence>
<feature type="compositionally biased region" description="Low complexity" evidence="1">
    <location>
        <begin position="1701"/>
        <end position="1719"/>
    </location>
</feature>
<name>A0A1D3TF66_PLAMA</name>
<feature type="region of interest" description="Disordered" evidence="1">
    <location>
        <begin position="2045"/>
        <end position="2067"/>
    </location>
</feature>
<protein>
    <submittedName>
        <fullName evidence="3">Amino acid transporter, putative</fullName>
    </submittedName>
</protein>
<feature type="region of interest" description="Disordered" evidence="1">
    <location>
        <begin position="1037"/>
        <end position="1069"/>
    </location>
</feature>
<feature type="compositionally biased region" description="Basic and acidic residues" evidence="1">
    <location>
        <begin position="471"/>
        <end position="503"/>
    </location>
</feature>
<feature type="transmembrane region" description="Helical" evidence="2">
    <location>
        <begin position="569"/>
        <end position="590"/>
    </location>
</feature>
<dbReference type="EMBL" id="LT594635">
    <property type="protein sequence ID" value="SCP03597.1"/>
    <property type="molecule type" value="Genomic_DNA"/>
</dbReference>
<gene>
    <name evidence="3" type="primary">PmUG01_14065700</name>
    <name evidence="3" type="ORF">PMUG01_14065700</name>
</gene>
<evidence type="ECO:0000313" key="4">
    <source>
        <dbReference type="Proteomes" id="UP000219813"/>
    </source>
</evidence>
<sequence length="2217" mass="257639">MNLKWLHNISLFNDNKLNSKKKFVRSRKRFRTITWKYTKTIGPLASFIYLFNQIIGSGLFDIPSLIDEVGWIPVIFGNTFVCSVAVFCSLMILRAMTMIPKNKNFEQRIEYSAVIKYFMSNEKYKFVSFLYHLGNICNNICGILVISKIIDIFIIKLFGFTILFQVYPQLKITKCSLSLLDAMFNGFYYTSTGHYETIIIGGFTIGYIINAIICIHLSSKGLEETINYQYVVFMIFMSSFLYLSISSTIYLLSENYIDNAAPDNNVDINNNLILNRAYFEKDLIKNYYRYNEVNNFKEEIKPCKDTFFPECSISMSPIYEKIPFSKHCTKNKHIIKNNNVLNKYIKRRERNNLLYYKKGIFCCSLFSLNPLYQKKVYVFRNSIFYITFSSCSKDLKIKNTNSNQYFYSIYKIYHERNSRNNNIENFKTMTQLHKKKEDNFKKQRTKKKSSPFFKNSLDDNVDDDDGGGVDSHNDREHDDKQHQREQKFARIEKKDEKDSKRNDTNNNRKNGKQNKMFFKNLYYMISKIEGIKSYCMGKTFANFIDSYGFVGNIPSWGNEITDDVNVSKAIWFAVIFSSIFYFIFGLIFCLNNSFQNINTSILHIFNLVAVAPKVITGSISMRYDLMNLDICSDNAAFFFGCVAPFLFAWIFSNGILFSNVFNYISLICGLFCNFLSPAFAYISACESNESFYKNPLRKYTIVNRKKTVFSSSSDIRRALGNIIDNFDDNDEYYQEEDVHSEKKEDVVEEDNQADEIKGSIEYNKPLSLNESLNSASNRSRCVNFIDGEHSPKSYPKEVNEFDNLSNKISQNLKSLNLEDTISPSKKRDINVNDENIRGTDIANTCHEKKGKKKKGVMFANEVNEYYEQTNIEMKNVLSSYDTTQNVTDTNDAHKYYIDTKDTHTNDAHTNANVSNNKDKCKGKKKVAFSKESHTTNDDDNNLTSEIYSSEFLKYKRNSRNIKERKNTKKKLMFVDEVEMYGDEDTDKEYKKKNQKKGVTFFYDLKNDNDYYNDLQKKENVKSKEVMFKAEVKNQIVENAKNKRNGGKKVKFSNESPNSNEENDVRENRESNITENYEKCYYLNEEQKGNSHFTNGTAKCTESATEKCYIKKDNRHHLLAENKKNIESIALDNEKFVLQYSNKNDINVMKYKALTENEKIRSENICTNSCYDMSIVHGQPNDDQNCVHETFTNYKIKIISNNSCMKAYYRKNAENDEHCKHFENGTAEANSESKSNINEYNINLKEKEDRNNSNLVHVHFEQDKQKESSFLGNNMDNPKNVLSMNKAFDNFALFERNYSDSDMYNNNVQNEIKNLEHIENDIITENRNFDQNEKVFKRQREKLKHRYRCNMTNVQENLYNLDNLVQHIESLNLKDKNTSIPFDNITLKKDDINDEINLHKCNTLNEASSSVSDESKPSGKTLTEETLTNYGNVSINKKVYFYSQKNTEANITEFDTSVYASANIIAHDTPPVHRSANTTENNTSAYDFPLRKLYSKNDQIINSSTEKDSLEHVMMEENFISNNLNEENLKNYNTSMNMKELNDEKVLKKRSPQIGMQTYQRGEYNIITKSEEQIGFNKIQSECYNDTDVKTQNYTKDTFINNSTNKTEFNVLFNKSEMGNEKEKRGNINILSASEQNSSNGFKKSEKNTLCYSSENLVGKNDSNQEDILYPRNYNEQKGLSVDITLLPQDNSIIKMNMKSSSLNDSIRDNNNNGKNNNNIDDSKRKTLFVRQRKKLKSSFHANGGMIIGDHKEAIHKEQINELRKQISKESNIFDYYNNEKCTGIVKQEECQQNSGENIDQNKTNKENTNVQDNAKQEMPIVNIMKSYKMSSITPNLNVPLDNNGGRSKSKGRVGETRHKTQYVFRDISKLLSDIDEHKLEPIENENIDNNVTNENKENYIVKQNNNTNYDSNKIVNLNEEGNENKEKFPSEDIEKSDIIKTIEKIYTELANKMHSENSEISTYDDNDDTDYVDIRYFKIIDNNNPVKHYYNTFHRSKILERKKYDHIYSNNIMIDNKTNMDHLCSIFLFGNPLERNEEYENKKKINTHDEAQPASNDFQNAATGRQDSYDATTTFSTTINCENTRNTSNSGVCEHKEYAKSFPSGILQNDSEILKKNIIENKNCLNSTKSILSLRKRNVNFSIHNEDMNSQELNDILQSNAVGDLKKNSSDKIEVMKIRIYVYPSFLQKYHVETTYVLLGCLTAFSFLGMITDLLFG</sequence>
<feature type="transmembrane region" description="Helical" evidence="2">
    <location>
        <begin position="635"/>
        <end position="656"/>
    </location>
</feature>
<feature type="region of interest" description="Disordered" evidence="1">
    <location>
        <begin position="1701"/>
        <end position="1725"/>
    </location>
</feature>
<feature type="compositionally biased region" description="Basic residues" evidence="1">
    <location>
        <begin position="1041"/>
        <end position="1050"/>
    </location>
</feature>